<reference evidence="1 2" key="1">
    <citation type="journal article" date="2019" name="Int. J. Syst. Evol. Microbiol.">
        <title>The Global Catalogue of Microorganisms (GCM) 10K type strain sequencing project: providing services to taxonomists for standard genome sequencing and annotation.</title>
        <authorList>
            <consortium name="The Broad Institute Genomics Platform"/>
            <consortium name="The Broad Institute Genome Sequencing Center for Infectious Disease"/>
            <person name="Wu L."/>
            <person name="Ma J."/>
        </authorList>
    </citation>
    <scope>NUCLEOTIDE SEQUENCE [LARGE SCALE GENOMIC DNA]</scope>
    <source>
        <strain evidence="1 2">JCM 12393</strain>
    </source>
</reference>
<sequence>MTDDEIIDRIREQARSGGLPLPAPLEAVAELEAAVGHRMPPLLRRIHLEVADGGFGRWDGALSLTEYQDEPPVLEAYLAWREGYGTDYPTPVVPLLTWGCAIWSLVDFGTPEGRMWGWDPHGSCPRHALFPEPFTLSERLTGWLDGREDFPQPPDRPECPDC</sequence>
<evidence type="ECO:0000313" key="1">
    <source>
        <dbReference type="EMBL" id="GAA1389484.1"/>
    </source>
</evidence>
<protein>
    <submittedName>
        <fullName evidence="1">SMI1/KNR4 family protein</fullName>
    </submittedName>
</protein>
<dbReference type="SUPFAM" id="SSF160631">
    <property type="entry name" value="SMI1/KNR4-like"/>
    <property type="match status" value="1"/>
</dbReference>
<organism evidence="1 2">
    <name type="scientific">Kitasatospora putterlickiae</name>
    <dbReference type="NCBI Taxonomy" id="221725"/>
    <lineage>
        <taxon>Bacteria</taxon>
        <taxon>Bacillati</taxon>
        <taxon>Actinomycetota</taxon>
        <taxon>Actinomycetes</taxon>
        <taxon>Kitasatosporales</taxon>
        <taxon>Streptomycetaceae</taxon>
        <taxon>Kitasatospora</taxon>
    </lineage>
</organism>
<dbReference type="InterPro" id="IPR037883">
    <property type="entry name" value="Knr4/Smi1-like_sf"/>
</dbReference>
<dbReference type="Proteomes" id="UP001499863">
    <property type="component" value="Unassembled WGS sequence"/>
</dbReference>
<gene>
    <name evidence="1" type="ORF">GCM10009639_17220</name>
</gene>
<comment type="caution">
    <text evidence="1">The sequence shown here is derived from an EMBL/GenBank/DDBJ whole genome shotgun (WGS) entry which is preliminary data.</text>
</comment>
<dbReference type="RefSeq" id="WP_344330720.1">
    <property type="nucleotide sequence ID" value="NZ_BAAAKJ010000085.1"/>
</dbReference>
<dbReference type="EMBL" id="BAAAKJ010000085">
    <property type="protein sequence ID" value="GAA1389484.1"/>
    <property type="molecule type" value="Genomic_DNA"/>
</dbReference>
<accession>A0ABN1XYG3</accession>
<keyword evidence="2" id="KW-1185">Reference proteome</keyword>
<name>A0ABN1XYG3_9ACTN</name>
<evidence type="ECO:0000313" key="2">
    <source>
        <dbReference type="Proteomes" id="UP001499863"/>
    </source>
</evidence>
<proteinExistence type="predicted"/>